<reference evidence="2 3" key="1">
    <citation type="submission" date="2016-07" db="EMBL/GenBank/DDBJ databases">
        <title>Multiple horizontal gene transfer events from other fungi enriched the ability of initially mycotrophic Trichoderma (Ascomycota) to feed on dead plant biomass.</title>
        <authorList>
            <consortium name="DOE Joint Genome Institute"/>
            <person name="Aerts A."/>
            <person name="Atanasova L."/>
            <person name="Chenthamara K."/>
            <person name="Zhang J."/>
            <person name="Grujic M."/>
            <person name="Henrissat B."/>
            <person name="Kuo A."/>
            <person name="Salamov A."/>
            <person name="Lipzen A."/>
            <person name="Labutti K."/>
            <person name="Barry K."/>
            <person name="Miao Y."/>
            <person name="Rahimi M.J."/>
            <person name="Shen Q."/>
            <person name="Grigoriev I.V."/>
            <person name="Kubicek C.P."/>
            <person name="Druzhinina I.S."/>
        </authorList>
    </citation>
    <scope>NUCLEOTIDE SEQUENCE [LARGE SCALE GENOMIC DNA]</scope>
    <source>
        <strain evidence="2 3">CBS 433.97</strain>
    </source>
</reference>
<gene>
    <name evidence="2" type="ORF">M441DRAFT_336166</name>
</gene>
<accession>A0A2T3ZG59</accession>
<dbReference type="EMBL" id="KZ679258">
    <property type="protein sequence ID" value="PTB43792.1"/>
    <property type="molecule type" value="Genomic_DNA"/>
</dbReference>
<evidence type="ECO:0000256" key="1">
    <source>
        <dbReference type="SAM" id="Phobius"/>
    </source>
</evidence>
<dbReference type="AlphaFoldDB" id="A0A2T3ZG59"/>
<keyword evidence="1" id="KW-0812">Transmembrane</keyword>
<evidence type="ECO:0000313" key="2">
    <source>
        <dbReference type="EMBL" id="PTB43792.1"/>
    </source>
</evidence>
<organism evidence="2 3">
    <name type="scientific">Trichoderma asperellum (strain ATCC 204424 / CBS 433.97 / NBRC 101777)</name>
    <dbReference type="NCBI Taxonomy" id="1042311"/>
    <lineage>
        <taxon>Eukaryota</taxon>
        <taxon>Fungi</taxon>
        <taxon>Dikarya</taxon>
        <taxon>Ascomycota</taxon>
        <taxon>Pezizomycotina</taxon>
        <taxon>Sordariomycetes</taxon>
        <taxon>Hypocreomycetidae</taxon>
        <taxon>Hypocreales</taxon>
        <taxon>Hypocreaceae</taxon>
        <taxon>Trichoderma</taxon>
    </lineage>
</organism>
<evidence type="ECO:0000313" key="3">
    <source>
        <dbReference type="Proteomes" id="UP000240493"/>
    </source>
</evidence>
<dbReference type="Proteomes" id="UP000240493">
    <property type="component" value="Unassembled WGS sequence"/>
</dbReference>
<name>A0A2T3ZG59_TRIA4</name>
<keyword evidence="3" id="KW-1185">Reference proteome</keyword>
<keyword evidence="1" id="KW-0472">Membrane</keyword>
<proteinExistence type="predicted"/>
<protein>
    <submittedName>
        <fullName evidence="2">Uncharacterized protein</fullName>
    </submittedName>
</protein>
<keyword evidence="1" id="KW-1133">Transmembrane helix</keyword>
<sequence length="155" mass="17014">MRGNRAGLHVTEKTLLDAMQWMTRIVYDICTCVCVCVCVCVYVTSFPSLFPSPLAHTYALSLLPIRPPCDHRYRKGGQQDNPSKILCLYCQSPLSQDTYTYLFTRTRIAAATLPYRLALPPPLGILLRKKECLAALQWPGVVGPGAGAGGGGIKR</sequence>
<feature type="transmembrane region" description="Helical" evidence="1">
    <location>
        <begin position="21"/>
        <end position="44"/>
    </location>
</feature>